<evidence type="ECO:0000256" key="2">
    <source>
        <dbReference type="SAM" id="MobiDB-lite"/>
    </source>
</evidence>
<evidence type="ECO:0000256" key="3">
    <source>
        <dbReference type="SAM" id="Phobius"/>
    </source>
</evidence>
<dbReference type="EMBL" id="JAUSTM010000027">
    <property type="protein sequence ID" value="MDQ0223428.1"/>
    <property type="molecule type" value="Genomic_DNA"/>
</dbReference>
<evidence type="ECO:0000313" key="5">
    <source>
        <dbReference type="EMBL" id="MDQ0223428.1"/>
    </source>
</evidence>
<protein>
    <submittedName>
        <fullName evidence="5">Repeat protein (TIGR02543 family)</fullName>
    </submittedName>
</protein>
<comment type="caution">
    <text evidence="5">The sequence shown here is derived from an EMBL/GenBank/DDBJ whole genome shotgun (WGS) entry which is preliminary data.</text>
</comment>
<feature type="region of interest" description="Disordered" evidence="2">
    <location>
        <begin position="57"/>
        <end position="106"/>
    </location>
</feature>
<feature type="compositionally biased region" description="Acidic residues" evidence="2">
    <location>
        <begin position="72"/>
        <end position="81"/>
    </location>
</feature>
<evidence type="ECO:0000256" key="1">
    <source>
        <dbReference type="ARBA" id="ARBA00004196"/>
    </source>
</evidence>
<dbReference type="Pfam" id="PF17802">
    <property type="entry name" value="SpaA"/>
    <property type="match status" value="1"/>
</dbReference>
<feature type="compositionally biased region" description="Basic and acidic residues" evidence="2">
    <location>
        <begin position="95"/>
        <end position="106"/>
    </location>
</feature>
<accession>A0ABT9YVS5</accession>
<dbReference type="Gene3D" id="2.60.40.4270">
    <property type="entry name" value="Listeria-Bacteroides repeat domain"/>
    <property type="match status" value="3"/>
</dbReference>
<comment type="subcellular location">
    <subcellularLocation>
        <location evidence="1">Cell envelope</location>
    </subcellularLocation>
</comment>
<dbReference type="InterPro" id="IPR013378">
    <property type="entry name" value="InlB-like_B-rpt"/>
</dbReference>
<keyword evidence="3" id="KW-1133">Transmembrane helix</keyword>
<dbReference type="InterPro" id="IPR013783">
    <property type="entry name" value="Ig-like_fold"/>
</dbReference>
<evidence type="ECO:0000259" key="4">
    <source>
        <dbReference type="Pfam" id="PF17802"/>
    </source>
</evidence>
<feature type="compositionally biased region" description="Polar residues" evidence="2">
    <location>
        <begin position="58"/>
        <end position="67"/>
    </location>
</feature>
<organism evidence="5 6">
    <name type="scientific">Streptococcus moroccensis</name>
    <dbReference type="NCBI Taxonomy" id="1451356"/>
    <lineage>
        <taxon>Bacteria</taxon>
        <taxon>Bacillati</taxon>
        <taxon>Bacillota</taxon>
        <taxon>Bacilli</taxon>
        <taxon>Lactobacillales</taxon>
        <taxon>Streptococcaceae</taxon>
        <taxon>Streptococcus</taxon>
    </lineage>
</organism>
<keyword evidence="3" id="KW-0472">Membrane</keyword>
<sequence length="1443" mass="163963">MNDFMKRMMTFFKTLNFKSKKIVIFLSVLIVSICTIYVLILPAFSIEMSKTEDIGLSIESNDTSPPVTSDFGGDDSTEIETSDSTSAFGQTSDENSERVIADDNERDLSLNNLDQNTIIESDDDKTEDNLYLEDTLEYKNQEYIVTVEVKRDAELPKDTVLEVERLNESDKIFGKYKEKTLEKIEKKEEDIKSLDLYDITLYSKEELVQPKAPVKVEITYREQEKENNASPDDTEVVHFKDDGNIEVLKSKDDPETKDSGSDLAFITTSFSIYAIVKKDSEKVFRHTYKFENVDGSQYTFKLNSGSNTDTQIIKDGESLHGIGTPRIASGENFNGWFEYDKETDTYGKEVKFDAPILVTEDKTIYVRPNLGKVFYATFYDDVEGEKILEKIQVPNANGVGKVDLTSISALSPISTQSFAGWSLTKGGPVISQDKDAYPITGDISFYPIFKDSFRLEFNTGDIDDGAPYIPSRMVFKGESAQSVKPEDPKRAGYRFGGWFLAENGQGGTFNFSTPFTKDTVIYAHWIQDKADYTVIYWQQSKSDNKNASAATKTYDYAGQESRTGNVGQTVYLTSSDRTPKEVGFEYTDLRGQTSTVVKADGSSVINVYFNRKLMTMRFYLPAVSSNIPHYYTSYWMSANTRVYTGLYGTSLEENGYDWPFHEGYMWHYPATTGYPGMSYLGEFVFPSNTYDRTGREIRLFRKANYYASGINFYKQNIDGTYSDTPSDIGTGTGGRFTFSEKYAGFTVSQYRRWDGNWYYAASGQRIEPSTGLEIRYERQKYNINIVDPLNDGVVSTLPDVLYEDNIVNHKPASAPRPSMPGYEWDGKWYKDKQLTEEYNWDAKMPAHDIKVYAGYRKAKYDITIDPNGGVLLQGQPSHLKLEYGEKIKEYFDVKRDYVADSEGDYYYRYDTKDNDPNKERRAFYTQNPNEINTDPNTKYRFEKDAYSLIGWYLVNPDGTTRLYNFNGVVAGDTTLRAIWRRLGDFKLKYSDIVYDYNSKKPLVGEDGGQIQAFDVTQDPNKYDDQSHAILPHRPYVEKSEKYRFRGWYYNGKIYNPYDEITVEAKLANEDKEIIIYPVFKEVDDLLVEVTKLIYDGNGGSRQENGQEASRVEITKIDGKDILVNQSTLTADKDYFTRVGYDLIGWNDSKEEADKGNIKFTFKQEIGIDNLEDKANTLYAVWKPKLYTIKVTKKVIGNESDKDRSFTFSPGGALPAQNFFLKDGESKIIKDVPYNSVITIDEQAYEGFTVKETISHLNEDDEVIKSYEATNAAQAVVDGDMEIIFTNERNQQELLIQKVDVANMDKGLTGAVFTLYPLDANGSRQEEGKISDLTSNEEGYLPQQMLKLGTYELVEVKAPDGYQLEQKPIRIAVTSTSISVIQNDNAREVTLNQDDGVYSAKITNSSGIELPNTGGVGRFTVYLIGLSLILPAGLALYYKNKKAY</sequence>
<dbReference type="Pfam" id="PF09479">
    <property type="entry name" value="Flg_new"/>
    <property type="match status" value="3"/>
</dbReference>
<dbReference type="NCBIfam" id="TIGR02543">
    <property type="entry name" value="List_Bact_rpt"/>
    <property type="match status" value="1"/>
</dbReference>
<name>A0ABT9YVS5_9STRE</name>
<dbReference type="Gene3D" id="2.60.40.1140">
    <property type="entry name" value="Collagen-binding surface protein Cna, B-type domain"/>
    <property type="match status" value="1"/>
</dbReference>
<feature type="transmembrane region" description="Helical" evidence="3">
    <location>
        <begin position="1418"/>
        <end position="1437"/>
    </location>
</feature>
<reference evidence="5 6" key="1">
    <citation type="submission" date="2023-07" db="EMBL/GenBank/DDBJ databases">
        <title>Genomic Encyclopedia of Type Strains, Phase IV (KMG-IV): sequencing the most valuable type-strain genomes for metagenomic binning, comparative biology and taxonomic classification.</title>
        <authorList>
            <person name="Goeker M."/>
        </authorList>
    </citation>
    <scope>NUCLEOTIDE SEQUENCE [LARGE SCALE GENOMIC DNA]</scope>
    <source>
        <strain evidence="5 6">DSM 105143</strain>
    </source>
</reference>
<keyword evidence="3" id="KW-0812">Transmembrane</keyword>
<evidence type="ECO:0000313" key="6">
    <source>
        <dbReference type="Proteomes" id="UP001223079"/>
    </source>
</evidence>
<proteinExistence type="predicted"/>
<keyword evidence="6" id="KW-1185">Reference proteome</keyword>
<dbReference type="InterPro" id="IPR041033">
    <property type="entry name" value="SpaA_PFL_dom_1"/>
</dbReference>
<feature type="domain" description="SpaA-like prealbumin fold" evidence="4">
    <location>
        <begin position="1293"/>
        <end position="1379"/>
    </location>
</feature>
<gene>
    <name evidence="5" type="ORF">J2S23_002004</name>
</gene>
<dbReference type="Gene3D" id="2.60.40.10">
    <property type="entry name" value="Immunoglobulins"/>
    <property type="match status" value="1"/>
</dbReference>
<dbReference type="Proteomes" id="UP001223079">
    <property type="component" value="Unassembled WGS sequence"/>
</dbReference>
<dbReference type="InterPro" id="IPR042229">
    <property type="entry name" value="Listeria/Bacterioides_rpt_sf"/>
</dbReference>